<feature type="region of interest" description="Disordered" evidence="7">
    <location>
        <begin position="541"/>
        <end position="560"/>
    </location>
</feature>
<proteinExistence type="predicted"/>
<keyword evidence="4" id="KW-0812">Transmembrane</keyword>
<keyword evidence="8" id="KW-0732">Signal</keyword>
<dbReference type="PANTHER" id="PTHR30069">
    <property type="entry name" value="TONB-DEPENDENT OUTER MEMBRANE RECEPTOR"/>
    <property type="match status" value="1"/>
</dbReference>
<dbReference type="SUPFAM" id="SSF49464">
    <property type="entry name" value="Carboxypeptidase regulatory domain-like"/>
    <property type="match status" value="1"/>
</dbReference>
<dbReference type="KEGG" id="sus:Acid_6647"/>
<dbReference type="GO" id="GO:0015344">
    <property type="term" value="F:siderophore uptake transmembrane transporter activity"/>
    <property type="evidence" value="ECO:0007669"/>
    <property type="project" value="TreeGrafter"/>
</dbReference>
<dbReference type="InterPro" id="IPR039426">
    <property type="entry name" value="TonB-dep_rcpt-like"/>
</dbReference>
<dbReference type="SUPFAM" id="SSF56935">
    <property type="entry name" value="Porins"/>
    <property type="match status" value="1"/>
</dbReference>
<name>Q01S01_SOLUE</name>
<evidence type="ECO:0000313" key="10">
    <source>
        <dbReference type="EMBL" id="ABJ87569.1"/>
    </source>
</evidence>
<dbReference type="Pfam" id="PF13620">
    <property type="entry name" value="CarboxypepD_reg"/>
    <property type="match status" value="1"/>
</dbReference>
<dbReference type="InterPro" id="IPR036942">
    <property type="entry name" value="Beta-barrel_TonB_sf"/>
</dbReference>
<dbReference type="PANTHER" id="PTHR30069:SF46">
    <property type="entry name" value="OAR PROTEIN"/>
    <property type="match status" value="1"/>
</dbReference>
<dbReference type="HOGENOM" id="CLU_006298_0_0_0"/>
<evidence type="ECO:0000256" key="3">
    <source>
        <dbReference type="ARBA" id="ARBA00022452"/>
    </source>
</evidence>
<keyword evidence="5" id="KW-0472">Membrane</keyword>
<evidence type="ECO:0000256" key="6">
    <source>
        <dbReference type="ARBA" id="ARBA00023237"/>
    </source>
</evidence>
<dbReference type="InterPro" id="IPR008969">
    <property type="entry name" value="CarboxyPept-like_regulatory"/>
</dbReference>
<evidence type="ECO:0000256" key="2">
    <source>
        <dbReference type="ARBA" id="ARBA00022448"/>
    </source>
</evidence>
<accession>Q01S01</accession>
<keyword evidence="3" id="KW-1134">Transmembrane beta strand</keyword>
<comment type="subcellular location">
    <subcellularLocation>
        <location evidence="1">Cell outer membrane</location>
        <topology evidence="1">Multi-pass membrane protein</topology>
    </subcellularLocation>
</comment>
<dbReference type="Gene3D" id="2.60.40.1120">
    <property type="entry name" value="Carboxypeptidase-like, regulatory domain"/>
    <property type="match status" value="1"/>
</dbReference>
<dbReference type="Pfam" id="PF25183">
    <property type="entry name" value="OMP_b-brl_4"/>
    <property type="match status" value="1"/>
</dbReference>
<dbReference type="Gene3D" id="2.40.170.20">
    <property type="entry name" value="TonB-dependent receptor, beta-barrel domain"/>
    <property type="match status" value="1"/>
</dbReference>
<dbReference type="eggNOG" id="COG1629">
    <property type="taxonomic scope" value="Bacteria"/>
</dbReference>
<feature type="chain" id="PRO_5004163289" description="TonB-dependent transporter Oar-like beta-barrel domain-containing protein" evidence="8">
    <location>
        <begin position="26"/>
        <end position="1160"/>
    </location>
</feature>
<gene>
    <name evidence="10" type="ordered locus">Acid_6647</name>
</gene>
<evidence type="ECO:0000256" key="8">
    <source>
        <dbReference type="SAM" id="SignalP"/>
    </source>
</evidence>
<evidence type="ECO:0000256" key="7">
    <source>
        <dbReference type="SAM" id="MobiDB-lite"/>
    </source>
</evidence>
<dbReference type="Gene3D" id="2.170.130.10">
    <property type="entry name" value="TonB-dependent receptor, plug domain"/>
    <property type="match status" value="1"/>
</dbReference>
<sequence length="1160" mass="125593" precursor="true">MRTFCALFLSVLVLFTGLCFGQTQAARLQGIVHDASGAIVPNAKVIAVNNQTKDASDATTNASGLYVLPALRPGTYTLMVEAAGFSKTTVTEIELAVSSNIAQDVTLEIGKLTEVVEVRANAVSVATTDAQVSSAVSMRDIDTLPQLARTPITLAIFQPGVQISQNGSNTGTDTSYSHVNGLRQGSNNSTLDGIDVNDAVAPRLGLAMTATNTDSVEEFRVVTASGKAEYGRNAGGQVELVTRSGTNTPHASLFEYIRNQAVNANDFFSNKSGVAKPMFIQNIYGGTFGGPIRRNKIFIFGNYQGRRTHQAISRNRTVPTDLAKTGIFQYVVGGVTQQYNVLNADPLRKGIDPTIASLLKNYPSPNNNDVGDGLNYAGYRFNNPNNSLEDQFTIKADYNLKDNMHVFFRQSWQRNSSIDSLNSADASFPGQPQGTQGGRRWGIAGGWDWTISSSMVNEARYGHQSATSSFNRPARVAGPMYTFNTWTNPILTNFAQGRNSPVNEYTDNLTKIHGNHTIKIGGNVRFTEQWGTNDAGIYPNESLSTASAGNSPPTSANPSGVTGTALTIFQGMYNNLLGRVGSIAQTYYSDLSTWQAAGTPRVRSFAFHEYGFFLQDDWKVSPRLTLNLGLRYDFTGVPSEANGLAGALDQAAKLNTISQIDNFTIKKGQAWYKNDWNNFAPRFGFAWDPNGDGKTAIRGNYGIFYDRNIGSTSSSVDSGTPGFSSALTVFPNQAAGSDMRIANGPTPPAQPAAPVLTPAANRSISSITVFDPNLRTGYVEMWGLNVQREVAKGTVLTAGYVGNRGLKLFFNQDLNQVRMSSGFISDVKDLANNLNTLGNVSANNVLVKIFGSASAAASAVGTSNLQTNQIRNITDALDQSNNSKYAAAGLSQYYMRNYPQFFQLYFGTNAGLSWYNSAQLTLRHQSKSVRFSANYTFSKSLDNTGAEGNGSTDPIDSFNLGLNKGRSDFDRAHVFNLQSSYTLPVGKGHAFGGNMPRWANTLVGGWDLGGLMIWESGAAITAGSGRYTNVSYNTASWLNYTGTRDIGSVSRQVANYDGVYFFDPNTNFAKFAYPGMADYGNAGRNTFRGPHFFNVDASLVKTFAITERKLVRFRAEAYNLFNNVNFGNPSFSLTNASSFGKISGVVSNPRLLQGALRFEW</sequence>
<dbReference type="InterPro" id="IPR037066">
    <property type="entry name" value="Plug_dom_sf"/>
</dbReference>
<dbReference type="STRING" id="234267.Acid_6647"/>
<dbReference type="AlphaFoldDB" id="Q01S01"/>
<protein>
    <recommendedName>
        <fullName evidence="9">TonB-dependent transporter Oar-like beta-barrel domain-containing protein</fullName>
    </recommendedName>
</protein>
<dbReference type="EMBL" id="CP000473">
    <property type="protein sequence ID" value="ABJ87569.1"/>
    <property type="molecule type" value="Genomic_DNA"/>
</dbReference>
<evidence type="ECO:0000256" key="1">
    <source>
        <dbReference type="ARBA" id="ARBA00004571"/>
    </source>
</evidence>
<dbReference type="OrthoDB" id="9764669at2"/>
<dbReference type="GO" id="GO:0044718">
    <property type="term" value="P:siderophore transmembrane transport"/>
    <property type="evidence" value="ECO:0007669"/>
    <property type="project" value="TreeGrafter"/>
</dbReference>
<evidence type="ECO:0000259" key="9">
    <source>
        <dbReference type="Pfam" id="PF25183"/>
    </source>
</evidence>
<dbReference type="InParanoid" id="Q01S01"/>
<reference evidence="10" key="1">
    <citation type="submission" date="2006-10" db="EMBL/GenBank/DDBJ databases">
        <title>Complete sequence of Solibacter usitatus Ellin6076.</title>
        <authorList>
            <consortium name="US DOE Joint Genome Institute"/>
            <person name="Copeland A."/>
            <person name="Lucas S."/>
            <person name="Lapidus A."/>
            <person name="Barry K."/>
            <person name="Detter J.C."/>
            <person name="Glavina del Rio T."/>
            <person name="Hammon N."/>
            <person name="Israni S."/>
            <person name="Dalin E."/>
            <person name="Tice H."/>
            <person name="Pitluck S."/>
            <person name="Thompson L.S."/>
            <person name="Brettin T."/>
            <person name="Bruce D."/>
            <person name="Han C."/>
            <person name="Tapia R."/>
            <person name="Gilna P."/>
            <person name="Schmutz J."/>
            <person name="Larimer F."/>
            <person name="Land M."/>
            <person name="Hauser L."/>
            <person name="Kyrpides N."/>
            <person name="Mikhailova N."/>
            <person name="Janssen P.H."/>
            <person name="Kuske C.R."/>
            <person name="Richardson P."/>
        </authorList>
    </citation>
    <scope>NUCLEOTIDE SEQUENCE</scope>
    <source>
        <strain evidence="10">Ellin6076</strain>
    </source>
</reference>
<feature type="domain" description="TonB-dependent transporter Oar-like beta-barrel" evidence="9">
    <location>
        <begin position="241"/>
        <end position="1153"/>
    </location>
</feature>
<dbReference type="GO" id="GO:0009279">
    <property type="term" value="C:cell outer membrane"/>
    <property type="evidence" value="ECO:0007669"/>
    <property type="project" value="UniProtKB-SubCell"/>
</dbReference>
<evidence type="ECO:0000256" key="5">
    <source>
        <dbReference type="ARBA" id="ARBA00023136"/>
    </source>
</evidence>
<organism evidence="10">
    <name type="scientific">Solibacter usitatus (strain Ellin6076)</name>
    <dbReference type="NCBI Taxonomy" id="234267"/>
    <lineage>
        <taxon>Bacteria</taxon>
        <taxon>Pseudomonadati</taxon>
        <taxon>Acidobacteriota</taxon>
        <taxon>Terriglobia</taxon>
        <taxon>Bryobacterales</taxon>
        <taxon>Solibacteraceae</taxon>
        <taxon>Candidatus Solibacter</taxon>
    </lineage>
</organism>
<keyword evidence="6" id="KW-0998">Cell outer membrane</keyword>
<evidence type="ECO:0000256" key="4">
    <source>
        <dbReference type="ARBA" id="ARBA00022692"/>
    </source>
</evidence>
<dbReference type="InterPro" id="IPR057601">
    <property type="entry name" value="Oar-like_b-barrel"/>
</dbReference>
<feature type="signal peptide" evidence="8">
    <location>
        <begin position="1"/>
        <end position="25"/>
    </location>
</feature>
<keyword evidence="2" id="KW-0813">Transport</keyword>